<dbReference type="Proteomes" id="UP000053669">
    <property type="component" value="Unassembled WGS sequence"/>
</dbReference>
<dbReference type="STRING" id="58343.AQJ46_42400"/>
<reference evidence="2 3" key="1">
    <citation type="submission" date="2015-10" db="EMBL/GenBank/DDBJ databases">
        <title>Draft genome sequence of Streptomyces canus DSM 40017, type strain for the species Streptomyces canus.</title>
        <authorList>
            <person name="Ruckert C."/>
            <person name="Winkler A."/>
            <person name="Kalinowski J."/>
            <person name="Kampfer P."/>
            <person name="Glaeser S."/>
        </authorList>
    </citation>
    <scope>NUCLEOTIDE SEQUENCE [LARGE SCALE GENOMIC DNA]</scope>
    <source>
        <strain evidence="2 3">DSM 40017</strain>
    </source>
</reference>
<organism evidence="2 3">
    <name type="scientific">Streptomyces canus</name>
    <dbReference type="NCBI Taxonomy" id="58343"/>
    <lineage>
        <taxon>Bacteria</taxon>
        <taxon>Bacillati</taxon>
        <taxon>Actinomycetota</taxon>
        <taxon>Actinomycetes</taxon>
        <taxon>Kitasatosporales</taxon>
        <taxon>Streptomycetaceae</taxon>
        <taxon>Streptomyces</taxon>
        <taxon>Streptomyces aurantiacus group</taxon>
    </lineage>
</organism>
<accession>A0A101RNQ3</accession>
<dbReference type="AlphaFoldDB" id="A0A101RNQ3"/>
<feature type="compositionally biased region" description="Low complexity" evidence="1">
    <location>
        <begin position="33"/>
        <end position="42"/>
    </location>
</feature>
<proteinExistence type="predicted"/>
<dbReference type="EMBL" id="LMWU01000055">
    <property type="protein sequence ID" value="KUN58927.1"/>
    <property type="molecule type" value="Genomic_DNA"/>
</dbReference>
<sequence>MRLAVEREVTYRRFADAHRACSRTPGQPSAPGAEPRAAPSPDSRARACGGGMARWEPSYFQAEDIAVRRLT</sequence>
<name>A0A101RNQ3_9ACTN</name>
<evidence type="ECO:0000313" key="3">
    <source>
        <dbReference type="Proteomes" id="UP000053669"/>
    </source>
</evidence>
<protein>
    <submittedName>
        <fullName evidence="2">Uncharacterized protein</fullName>
    </submittedName>
</protein>
<feature type="region of interest" description="Disordered" evidence="1">
    <location>
        <begin position="18"/>
        <end position="50"/>
    </location>
</feature>
<gene>
    <name evidence="2" type="ORF">AQJ46_42400</name>
</gene>
<evidence type="ECO:0000256" key="1">
    <source>
        <dbReference type="SAM" id="MobiDB-lite"/>
    </source>
</evidence>
<comment type="caution">
    <text evidence="2">The sequence shown here is derived from an EMBL/GenBank/DDBJ whole genome shotgun (WGS) entry which is preliminary data.</text>
</comment>
<evidence type="ECO:0000313" key="2">
    <source>
        <dbReference type="EMBL" id="KUN58927.1"/>
    </source>
</evidence>